<dbReference type="RefSeq" id="WP_146353397.1">
    <property type="nucleotide sequence ID" value="NZ_VOBR01000011.1"/>
</dbReference>
<gene>
    <name evidence="2" type="ORF">FKR81_18880</name>
</gene>
<dbReference type="InterPro" id="IPR005158">
    <property type="entry name" value="BTAD"/>
</dbReference>
<dbReference type="Pfam" id="PF03704">
    <property type="entry name" value="BTAD"/>
    <property type="match status" value="1"/>
</dbReference>
<accession>A0A563ESJ8</accession>
<protein>
    <recommendedName>
        <fullName evidence="1">Bacterial transcriptional activator domain-containing protein</fullName>
    </recommendedName>
</protein>
<dbReference type="InterPro" id="IPR036388">
    <property type="entry name" value="WH-like_DNA-bd_sf"/>
</dbReference>
<evidence type="ECO:0000259" key="1">
    <source>
        <dbReference type="SMART" id="SM01043"/>
    </source>
</evidence>
<dbReference type="OrthoDB" id="134985at2"/>
<sequence>MTGPLRGRFAVVVAAAGYGKSTAVRQWADHTWTVVEEFADLRPAEKLVVVSRTPPALANMLKLGLGAPTEIGPRHLALSAREVDSVLWTEYGVRNSEVHELTAGWPALVHLAAAALSTGQPLGTPGTPLFDYIATEVLDALPPGAENLLAVDIGPITAELAAAVGHEEATTLARLGLLVGGPEWYLPVPLVATVARARAKVSPARQKVMIALAAEWHAENGQRLLADGAAEHVLRFVRTLPPGRRGYDVELLYADAQQATGETARALMIYSSLADGLGSLPADLAWRYGAAVYLWGNPHDALGILSRGELTGERDTDQAMLLAWTAAAHWLAGADERCADFAGRAMAAASDDRTLAAAHVALALSAHLRGDPMALQANYSTALGLATSAGDLPMVLRIRINLAAALEQEGKLTDALAVLAPAVELAGRRGYVSSLALALANEGALHQQLGALDDAVRAYESAVAAYQRMHSLKAAYPLTGLGDVYRLRGMLTQSRAAYAEALRAATEDGNNRQGLVPALAGMARATDDPVEAASLAERAVEHASGHWRATALVARGWVALRAGKDAAQDAREAADVAARHRDRAGLAHALELRAAVSGERQPLAEALAIWEGCGAVLDADRVRVAIGRLPRASVEQRLLGRLAEHRLRAADVAVQEVAPPVAVRVLGGFDVLVDGVPVPPTAWQSRKARDLLRVLVARRGSPVPREELADLLWGPVSPADEAKIAHRLSVALSTLRGVLDPERREPIDHYVTATPAHVALAPENIVVDVEDWLVQARHALRTREPEVLAATDRAYTGEVFADDPYAATALRDEAHATYLHVVRALVEHFRREDDIDYVICYLLRVLAVEPSDEQAHWDLVTTLADAGRHGEAARAHVKYAAAMAELGVPARPLPKRG</sequence>
<dbReference type="Proteomes" id="UP000316639">
    <property type="component" value="Unassembled WGS sequence"/>
</dbReference>
<reference evidence="2 3" key="1">
    <citation type="submission" date="2019-07" db="EMBL/GenBank/DDBJ databases">
        <title>Lentzea xizangensis sp. nov., isolated from Qinghai-Tibetan Plateau Soils.</title>
        <authorList>
            <person name="Huang J."/>
        </authorList>
    </citation>
    <scope>NUCLEOTIDE SEQUENCE [LARGE SCALE GENOMIC DNA]</scope>
    <source>
        <strain evidence="2 3">FXJ1.1311</strain>
    </source>
</reference>
<dbReference type="SMART" id="SM01043">
    <property type="entry name" value="BTAD"/>
    <property type="match status" value="1"/>
</dbReference>
<dbReference type="PANTHER" id="PTHR35807">
    <property type="entry name" value="TRANSCRIPTIONAL REGULATOR REDD-RELATED"/>
    <property type="match status" value="1"/>
</dbReference>
<organism evidence="2 3">
    <name type="scientific">Lentzea tibetensis</name>
    <dbReference type="NCBI Taxonomy" id="2591470"/>
    <lineage>
        <taxon>Bacteria</taxon>
        <taxon>Bacillati</taxon>
        <taxon>Actinomycetota</taxon>
        <taxon>Actinomycetes</taxon>
        <taxon>Pseudonocardiales</taxon>
        <taxon>Pseudonocardiaceae</taxon>
        <taxon>Lentzea</taxon>
    </lineage>
</organism>
<dbReference type="InterPro" id="IPR011990">
    <property type="entry name" value="TPR-like_helical_dom_sf"/>
</dbReference>
<dbReference type="GO" id="GO:0003677">
    <property type="term" value="F:DNA binding"/>
    <property type="evidence" value="ECO:0007669"/>
    <property type="project" value="InterPro"/>
</dbReference>
<dbReference type="EMBL" id="VOBR01000011">
    <property type="protein sequence ID" value="TWP50677.1"/>
    <property type="molecule type" value="Genomic_DNA"/>
</dbReference>
<dbReference type="Gene3D" id="1.25.40.10">
    <property type="entry name" value="Tetratricopeptide repeat domain"/>
    <property type="match status" value="2"/>
</dbReference>
<dbReference type="Gene3D" id="1.10.10.10">
    <property type="entry name" value="Winged helix-like DNA-binding domain superfamily/Winged helix DNA-binding domain"/>
    <property type="match status" value="1"/>
</dbReference>
<dbReference type="InterPro" id="IPR019734">
    <property type="entry name" value="TPR_rpt"/>
</dbReference>
<dbReference type="AlphaFoldDB" id="A0A563ESJ8"/>
<keyword evidence="3" id="KW-1185">Reference proteome</keyword>
<dbReference type="GO" id="GO:0006355">
    <property type="term" value="P:regulation of DNA-templated transcription"/>
    <property type="evidence" value="ECO:0007669"/>
    <property type="project" value="InterPro"/>
</dbReference>
<comment type="caution">
    <text evidence="2">The sequence shown here is derived from an EMBL/GenBank/DDBJ whole genome shotgun (WGS) entry which is preliminary data.</text>
</comment>
<feature type="domain" description="Bacterial transcriptional activator" evidence="1">
    <location>
        <begin position="767"/>
        <end position="891"/>
    </location>
</feature>
<proteinExistence type="predicted"/>
<name>A0A563ESJ8_9PSEU</name>
<evidence type="ECO:0000313" key="3">
    <source>
        <dbReference type="Proteomes" id="UP000316639"/>
    </source>
</evidence>
<dbReference type="InterPro" id="IPR016032">
    <property type="entry name" value="Sig_transdc_resp-reg_C-effctor"/>
</dbReference>
<dbReference type="SUPFAM" id="SSF46894">
    <property type="entry name" value="C-terminal effector domain of the bipartite response regulators"/>
    <property type="match status" value="1"/>
</dbReference>
<dbReference type="InterPro" id="IPR051677">
    <property type="entry name" value="AfsR-DnrI-RedD_regulator"/>
</dbReference>
<evidence type="ECO:0000313" key="2">
    <source>
        <dbReference type="EMBL" id="TWP50677.1"/>
    </source>
</evidence>
<dbReference type="SMART" id="SM00028">
    <property type="entry name" value="TPR"/>
    <property type="match status" value="3"/>
</dbReference>
<dbReference type="SUPFAM" id="SSF48452">
    <property type="entry name" value="TPR-like"/>
    <property type="match status" value="3"/>
</dbReference>